<dbReference type="Pfam" id="PF26148">
    <property type="entry name" value="VPS18_RING_C"/>
    <property type="match status" value="1"/>
</dbReference>
<dbReference type="PANTHER" id="PTHR23323:SF26">
    <property type="entry name" value="VACUOLAR PROTEIN SORTING-ASSOCIATED PROTEIN 18 HOMOLOG"/>
    <property type="match status" value="1"/>
</dbReference>
<evidence type="ECO:0000313" key="12">
    <source>
        <dbReference type="EnsemblMetazoa" id="ACHR005696-PA"/>
    </source>
</evidence>
<feature type="domain" description="Pep3/Vps18 RING C-terminal" evidence="11">
    <location>
        <begin position="932"/>
        <end position="981"/>
    </location>
</feature>
<keyword evidence="6" id="KW-0862">Zinc</keyword>
<dbReference type="GO" id="GO:0007040">
    <property type="term" value="P:lysosome organization"/>
    <property type="evidence" value="ECO:0007669"/>
    <property type="project" value="TreeGrafter"/>
</dbReference>
<accession>A0A182K4L1</accession>
<feature type="domain" description="Pep3/Vps18 beta-propeller" evidence="10">
    <location>
        <begin position="78"/>
        <end position="473"/>
    </location>
</feature>
<evidence type="ECO:0000256" key="4">
    <source>
        <dbReference type="ARBA" id="ARBA00022723"/>
    </source>
</evidence>
<dbReference type="VEuPathDB" id="VectorBase:ACHR005696"/>
<evidence type="ECO:0000256" key="9">
    <source>
        <dbReference type="SAM" id="Coils"/>
    </source>
</evidence>
<dbReference type="GO" id="GO:0008333">
    <property type="term" value="P:endosome to lysosome transport"/>
    <property type="evidence" value="ECO:0007669"/>
    <property type="project" value="TreeGrafter"/>
</dbReference>
<name>A0A182K4L1_9DIPT</name>
<dbReference type="PANTHER" id="PTHR23323">
    <property type="entry name" value="VACUOLAR PROTEIN SORTING-ASSOCIATED PROTEIN"/>
    <property type="match status" value="1"/>
</dbReference>
<keyword evidence="4" id="KW-0479">Metal-binding</keyword>
<evidence type="ECO:0000256" key="7">
    <source>
        <dbReference type="ARBA" id="ARBA00023136"/>
    </source>
</evidence>
<protein>
    <recommendedName>
        <fullName evidence="3">Vacuolar protein sorting-associated protein 18 homolog</fullName>
    </recommendedName>
</protein>
<sequence length="1059" mass="120692">FLPQKNKTLPGPFKQKVKVCGIRFFLLAGRAPDYGVAMASMFDQYSSDLIRENSTETDASVEPKTSGYVSVRTRKEVPIFTKQKMNLNLPSGILFLSVQNDWLMMLMTNLTVLRMNLKQPDKFTEVPIDKTIGGLRPSSIYVDPLGAHLFLTFLPKSPGFTPELLYLQRNSFKPKFVTKLKDQEITAIGFNHVNTSEASTGPILLGTAHGVIWEAEVGLESGDKLVQQNVRHAFDVGKGEPRPITGLEFYLKTEQKNLHCIVLVLTVDRLYKFHNTIRTTTGSSSLTGSTITAAQELKLGGYLQKVFGPYQNVDDQLRDFEELSVGGGKGTNNSTGGCWPKLVFNYEEDFPKSFGCLTEHGINYQEIDPAINQAQFVVQKELITYPEPRYVPPATNSHKVAPKTNYPLSFILTDFHALLLYADHVCAISLLDYQVVYEEYFVEQYGRLINIVKDVRSNVTFVYSNKLIFRYKIVNEQRNAWRLYADRQKFDLALQYCNKNPAHRDIVLVKQAQSYFYAGDFLQSATIFSETQLSFEEVCLKFLQKNSNQALLLYLQNRLGQLKPHEKTQITMLIVWIVQLFLVELSHQRSGGEKATRDLQKQFEAFMASRPVMACVRRNRTAIYDLMASYGDTHNLTALTTINQDYESVLQQYINQGRYEDALGVLSAQNRPELVYQYAPIAMEMLPAATVGMLMGQGHRLDPVRLMPALLCLDTPQHAHETVRYLEYCIHSRGCVESALHNYLIQLYGVYFPDQLLTFLESQGRDTTMVHYDPHYALRIALRHDIRAASVFLHCLLEMWVPAVRLALTLDDPEVARQLARQTAAQPSDRVLRKRLWLLIAEHEIKGTRDEEVQQALGILQECDQLRIEDLLPYFSDFQRIDHFKEAICRSLKEYNVKIQEQRRDMEESAKSANRVRQELQTFRSRSVTVSAQEQCAVCDVYLMLKPFFVFHCGHKFHADCLERQVLPYLSPEMSERLTMLKQSLVTAQHAVESATIAGAGSVNALEVAPVATVSHKEKLKSEIEAIVSSECLYCGHLMINALDKPFVENWQQADSEWD</sequence>
<dbReference type="GO" id="GO:0008270">
    <property type="term" value="F:zinc ion binding"/>
    <property type="evidence" value="ECO:0007669"/>
    <property type="project" value="UniProtKB-KW"/>
</dbReference>
<evidence type="ECO:0000256" key="5">
    <source>
        <dbReference type="ARBA" id="ARBA00022771"/>
    </source>
</evidence>
<evidence type="ECO:0000259" key="10">
    <source>
        <dbReference type="Pfam" id="PF05131"/>
    </source>
</evidence>
<feature type="repeat" description="CHCR" evidence="8">
    <location>
        <begin position="694"/>
        <end position="853"/>
    </location>
</feature>
<dbReference type="Pfam" id="PF05131">
    <property type="entry name" value="Pep3_Vps18"/>
    <property type="match status" value="1"/>
</dbReference>
<keyword evidence="5" id="KW-0863">Zinc-finger</keyword>
<dbReference type="STRING" id="43041.A0A182K4L1"/>
<comment type="similarity">
    <text evidence="2">Belongs to the VPS18 family.</text>
</comment>
<reference evidence="12" key="2">
    <citation type="submission" date="2020-05" db="UniProtKB">
        <authorList>
            <consortium name="EnsemblMetazoa"/>
        </authorList>
    </citation>
    <scope>IDENTIFICATION</scope>
    <source>
        <strain evidence="12">ACHKN1017</strain>
    </source>
</reference>
<feature type="coiled-coil region" evidence="9">
    <location>
        <begin position="892"/>
        <end position="919"/>
    </location>
</feature>
<proteinExistence type="inferred from homology"/>
<dbReference type="InterPro" id="IPR058919">
    <property type="entry name" value="Pep3/Vps18_RING_C"/>
</dbReference>
<evidence type="ECO:0000256" key="6">
    <source>
        <dbReference type="ARBA" id="ARBA00022833"/>
    </source>
</evidence>
<dbReference type="AlphaFoldDB" id="A0A182K4L1"/>
<dbReference type="Proteomes" id="UP000075881">
    <property type="component" value="Unassembled WGS sequence"/>
</dbReference>
<keyword evidence="7" id="KW-0472">Membrane</keyword>
<dbReference type="SUPFAM" id="SSF57850">
    <property type="entry name" value="RING/U-box"/>
    <property type="match status" value="1"/>
</dbReference>
<comment type="subcellular location">
    <subcellularLocation>
        <location evidence="1">Late endosome membrane</location>
        <topology evidence="1">Peripheral membrane protein</topology>
        <orientation evidence="1">Cytoplasmic side</orientation>
    </subcellularLocation>
</comment>
<evidence type="ECO:0000256" key="8">
    <source>
        <dbReference type="PROSITE-ProRule" id="PRU01006"/>
    </source>
</evidence>
<dbReference type="GO" id="GO:0031902">
    <property type="term" value="C:late endosome membrane"/>
    <property type="evidence" value="ECO:0007669"/>
    <property type="project" value="UniProtKB-SubCell"/>
</dbReference>
<reference evidence="13" key="1">
    <citation type="submission" date="2013-03" db="EMBL/GenBank/DDBJ databases">
        <title>The Genome Sequence of Anopheles christyi ACHKN1017.</title>
        <authorList>
            <consortium name="The Broad Institute Genomics Platform"/>
            <person name="Neafsey D.E."/>
            <person name="Besansky N."/>
            <person name="Walker B."/>
            <person name="Young S.K."/>
            <person name="Zeng Q."/>
            <person name="Gargeya S."/>
            <person name="Fitzgerald M."/>
            <person name="Haas B."/>
            <person name="Abouelleil A."/>
            <person name="Allen A.W."/>
            <person name="Alvarado L."/>
            <person name="Arachchi H.M."/>
            <person name="Berlin A.M."/>
            <person name="Chapman S.B."/>
            <person name="Gainer-Dewar J."/>
            <person name="Goldberg J."/>
            <person name="Griggs A."/>
            <person name="Gujja S."/>
            <person name="Hansen M."/>
            <person name="Howarth C."/>
            <person name="Imamovic A."/>
            <person name="Ireland A."/>
            <person name="Larimer J."/>
            <person name="McCowan C."/>
            <person name="Murphy C."/>
            <person name="Pearson M."/>
            <person name="Poon T.W."/>
            <person name="Priest M."/>
            <person name="Roberts A."/>
            <person name="Saif S."/>
            <person name="Shea T."/>
            <person name="Sisk P."/>
            <person name="Sykes S."/>
            <person name="Wortman J."/>
            <person name="Nusbaum C."/>
            <person name="Birren B."/>
        </authorList>
    </citation>
    <scope>NUCLEOTIDE SEQUENCE [LARGE SCALE GENOMIC DNA]</scope>
    <source>
        <strain evidence="13">ACHKN1017</strain>
    </source>
</reference>
<dbReference type="InterPro" id="IPR007810">
    <property type="entry name" value="Pep3/Vps18_beta-prop"/>
</dbReference>
<organism evidence="12 13">
    <name type="scientific">Anopheles christyi</name>
    <dbReference type="NCBI Taxonomy" id="43041"/>
    <lineage>
        <taxon>Eukaryota</taxon>
        <taxon>Metazoa</taxon>
        <taxon>Ecdysozoa</taxon>
        <taxon>Arthropoda</taxon>
        <taxon>Hexapoda</taxon>
        <taxon>Insecta</taxon>
        <taxon>Pterygota</taxon>
        <taxon>Neoptera</taxon>
        <taxon>Endopterygota</taxon>
        <taxon>Diptera</taxon>
        <taxon>Nematocera</taxon>
        <taxon>Culicoidea</taxon>
        <taxon>Culicidae</taxon>
        <taxon>Anophelinae</taxon>
        <taxon>Anopheles</taxon>
    </lineage>
</organism>
<evidence type="ECO:0000256" key="3">
    <source>
        <dbReference type="ARBA" id="ARBA00017338"/>
    </source>
</evidence>
<dbReference type="InterPro" id="IPR000547">
    <property type="entry name" value="Clathrin_H-chain/VPS_repeat"/>
</dbReference>
<dbReference type="EnsemblMetazoa" id="ACHR005696-RA">
    <property type="protein sequence ID" value="ACHR005696-PA"/>
    <property type="gene ID" value="ACHR005696"/>
</dbReference>
<keyword evidence="9" id="KW-0175">Coiled coil</keyword>
<dbReference type="GO" id="GO:0006904">
    <property type="term" value="P:vesicle docking involved in exocytosis"/>
    <property type="evidence" value="ECO:0007669"/>
    <property type="project" value="TreeGrafter"/>
</dbReference>
<dbReference type="GO" id="GO:0007032">
    <property type="term" value="P:endosome organization"/>
    <property type="evidence" value="ECO:0007669"/>
    <property type="project" value="TreeGrafter"/>
</dbReference>
<dbReference type="PROSITE" id="PS50236">
    <property type="entry name" value="CHCR"/>
    <property type="match status" value="1"/>
</dbReference>
<evidence type="ECO:0000256" key="1">
    <source>
        <dbReference type="ARBA" id="ARBA00004492"/>
    </source>
</evidence>
<dbReference type="GO" id="GO:0030674">
    <property type="term" value="F:protein-macromolecule adaptor activity"/>
    <property type="evidence" value="ECO:0007669"/>
    <property type="project" value="TreeGrafter"/>
</dbReference>
<dbReference type="GO" id="GO:0006886">
    <property type="term" value="P:intracellular protein transport"/>
    <property type="evidence" value="ECO:0007669"/>
    <property type="project" value="UniProtKB-UniRule"/>
</dbReference>
<dbReference type="GO" id="GO:0048284">
    <property type="term" value="P:organelle fusion"/>
    <property type="evidence" value="ECO:0007669"/>
    <property type="project" value="TreeGrafter"/>
</dbReference>
<evidence type="ECO:0000259" key="11">
    <source>
        <dbReference type="Pfam" id="PF26148"/>
    </source>
</evidence>
<dbReference type="GO" id="GO:0030897">
    <property type="term" value="C:HOPS complex"/>
    <property type="evidence" value="ECO:0007669"/>
    <property type="project" value="TreeGrafter"/>
</dbReference>
<keyword evidence="13" id="KW-1185">Reference proteome</keyword>
<evidence type="ECO:0000256" key="2">
    <source>
        <dbReference type="ARBA" id="ARBA00010454"/>
    </source>
</evidence>
<evidence type="ECO:0000313" key="13">
    <source>
        <dbReference type="Proteomes" id="UP000075881"/>
    </source>
</evidence>